<dbReference type="STRING" id="85681.V4T1X8"/>
<dbReference type="InterPro" id="IPR005333">
    <property type="entry name" value="Transcription_factor_TCP"/>
</dbReference>
<reference evidence="10 11" key="1">
    <citation type="submission" date="2013-10" db="EMBL/GenBank/DDBJ databases">
        <authorList>
            <consortium name="International Citrus Genome Consortium"/>
            <person name="Jenkins J."/>
            <person name="Schmutz J."/>
            <person name="Prochnik S."/>
            <person name="Rokhsar D."/>
            <person name="Gmitter F."/>
            <person name="Ollitrault P."/>
            <person name="Machado M."/>
            <person name="Talon M."/>
            <person name="Wincker P."/>
            <person name="Jaillon O."/>
            <person name="Morgante M."/>
        </authorList>
    </citation>
    <scope>NUCLEOTIDE SEQUENCE</scope>
    <source>
        <strain evidence="11">cv. Clemenules</strain>
    </source>
</reference>
<dbReference type="eggNOG" id="ENOG502QUQ6">
    <property type="taxonomic scope" value="Eukaryota"/>
</dbReference>
<keyword evidence="4" id="KW-0238">DNA-binding</keyword>
<feature type="compositionally biased region" description="Basic and acidic residues" evidence="7">
    <location>
        <begin position="281"/>
        <end position="294"/>
    </location>
</feature>
<dbReference type="GO" id="GO:0043565">
    <property type="term" value="F:sequence-specific DNA binding"/>
    <property type="evidence" value="ECO:0007669"/>
    <property type="project" value="TreeGrafter"/>
</dbReference>
<feature type="compositionally biased region" description="Basic residues" evidence="7">
    <location>
        <begin position="138"/>
        <end position="147"/>
    </location>
</feature>
<organism evidence="10 11">
    <name type="scientific">Citrus clementina</name>
    <name type="common">Clementine</name>
    <name type="synonym">Citrus deliciosa x Citrus sinensis</name>
    <dbReference type="NCBI Taxonomy" id="85681"/>
    <lineage>
        <taxon>Eukaryota</taxon>
        <taxon>Viridiplantae</taxon>
        <taxon>Streptophyta</taxon>
        <taxon>Embryophyta</taxon>
        <taxon>Tracheophyta</taxon>
        <taxon>Spermatophyta</taxon>
        <taxon>Magnoliopsida</taxon>
        <taxon>eudicotyledons</taxon>
        <taxon>Gunneridae</taxon>
        <taxon>Pentapetalae</taxon>
        <taxon>rosids</taxon>
        <taxon>malvids</taxon>
        <taxon>Sapindales</taxon>
        <taxon>Rutaceae</taxon>
        <taxon>Aurantioideae</taxon>
        <taxon>Citrus</taxon>
    </lineage>
</organism>
<keyword evidence="5" id="KW-0804">Transcription</keyword>
<dbReference type="KEGG" id="cic:CICLE_v10024246mg"/>
<dbReference type="OMA" id="SWSPFET"/>
<evidence type="ECO:0000313" key="11">
    <source>
        <dbReference type="Proteomes" id="UP000030687"/>
    </source>
</evidence>
<dbReference type="PROSITE" id="PS51369">
    <property type="entry name" value="TCP"/>
    <property type="match status" value="1"/>
</dbReference>
<feature type="domain" description="TCP" evidence="8">
    <location>
        <begin position="141"/>
        <end position="199"/>
    </location>
</feature>
<dbReference type="OrthoDB" id="1896834at2759"/>
<evidence type="ECO:0000256" key="3">
    <source>
        <dbReference type="ARBA" id="ARBA00023015"/>
    </source>
</evidence>
<evidence type="ECO:0000256" key="6">
    <source>
        <dbReference type="ARBA" id="ARBA00023242"/>
    </source>
</evidence>
<evidence type="ECO:0000256" key="5">
    <source>
        <dbReference type="ARBA" id="ARBA00023163"/>
    </source>
</evidence>
<dbReference type="PANTHER" id="PTHR31072">
    <property type="entry name" value="TRANSCRIPTION FACTOR TCP4-RELATED"/>
    <property type="match status" value="1"/>
</dbReference>
<keyword evidence="2" id="KW-0217">Developmental protein</keyword>
<dbReference type="Gramene" id="ESR54153">
    <property type="protein sequence ID" value="ESR54153"/>
    <property type="gene ID" value="CICLE_v10024246mg"/>
</dbReference>
<comment type="subcellular location">
    <subcellularLocation>
        <location evidence="1">Nucleus</location>
    </subcellularLocation>
</comment>
<dbReference type="PANTHER" id="PTHR31072:SF226">
    <property type="entry name" value="TRANSCRIPTION FACTOR TCP18"/>
    <property type="match status" value="1"/>
</dbReference>
<keyword evidence="6" id="KW-0539">Nucleus</keyword>
<feature type="region of interest" description="Disordered" evidence="7">
    <location>
        <begin position="130"/>
        <end position="156"/>
    </location>
</feature>
<evidence type="ECO:0000256" key="4">
    <source>
        <dbReference type="ARBA" id="ARBA00023125"/>
    </source>
</evidence>
<name>V4T1X8_CITCL</name>
<dbReference type="GO" id="GO:0005634">
    <property type="term" value="C:nucleus"/>
    <property type="evidence" value="ECO:0007669"/>
    <property type="project" value="UniProtKB-SubCell"/>
</dbReference>
<dbReference type="InterPro" id="IPR017888">
    <property type="entry name" value="CYC/TB1_R_domain"/>
</dbReference>
<keyword evidence="11" id="KW-1185">Reference proteome</keyword>
<dbReference type="Proteomes" id="UP000030687">
    <property type="component" value="Unassembled WGS sequence"/>
</dbReference>
<dbReference type="Pfam" id="PF03634">
    <property type="entry name" value="TCP"/>
    <property type="match status" value="1"/>
</dbReference>
<feature type="non-terminal residue" evidence="10">
    <location>
        <position position="1"/>
    </location>
</feature>
<protein>
    <recommendedName>
        <fullName evidence="12">TCP domain-containing protein</fullName>
    </recommendedName>
</protein>
<evidence type="ECO:0000256" key="7">
    <source>
        <dbReference type="SAM" id="MobiDB-lite"/>
    </source>
</evidence>
<dbReference type="GO" id="GO:2000032">
    <property type="term" value="P:regulation of secondary shoot formation"/>
    <property type="evidence" value="ECO:0007669"/>
    <property type="project" value="TreeGrafter"/>
</dbReference>
<sequence length="383" mass="43748">SSRAYLGLPPSAIAKMLPSNNNWNNNNLVSYTDQSIFHRPFFNESNQTSKEDEPSLSFFHFPYELELEDHNFFLQQQYYDLLLQHQPLTPDPDDSTLPELLVNMVDSSNSEANGLTKDCSVRNQGVISNRQMPISKRSSSKKDRHSKINTAKGPRDRRMRLSLDVARKFFDLQDMLGYDKASKTVEWLMIQAKPEIKKLIERCLPEVNCCGDVGAKGTSECEVEAIIDNSAAIRRKISVKEKKIKHSRKIIRPLAKDLREKARARARERTCKKMWSREFDHVSKPQADEPEKNELISLGSKSSFGARDTKTQDKNHSLEVLADQVEEPSSQEQPVNLGNQEEIVDDALVIMGKWSPSSVSTYLQNIGIPQEHQFADFQYFGKQ</sequence>
<keyword evidence="3" id="KW-0805">Transcription regulation</keyword>
<dbReference type="PROSITE" id="PS51370">
    <property type="entry name" value="R"/>
    <property type="match status" value="1"/>
</dbReference>
<evidence type="ECO:0008006" key="12">
    <source>
        <dbReference type="Google" id="ProtNLM"/>
    </source>
</evidence>
<dbReference type="InParanoid" id="V4T1X8"/>
<feature type="region of interest" description="Disordered" evidence="7">
    <location>
        <begin position="281"/>
        <end position="312"/>
    </location>
</feature>
<evidence type="ECO:0000256" key="1">
    <source>
        <dbReference type="ARBA" id="ARBA00004123"/>
    </source>
</evidence>
<gene>
    <name evidence="10" type="ORF">CICLE_v10024246mg</name>
</gene>
<dbReference type="AlphaFoldDB" id="V4T1X8"/>
<evidence type="ECO:0000259" key="9">
    <source>
        <dbReference type="PROSITE" id="PS51370"/>
    </source>
</evidence>
<evidence type="ECO:0000256" key="2">
    <source>
        <dbReference type="ARBA" id="ARBA00022473"/>
    </source>
</evidence>
<evidence type="ECO:0000259" key="8">
    <source>
        <dbReference type="PROSITE" id="PS51369"/>
    </source>
</evidence>
<dbReference type="GO" id="GO:0003700">
    <property type="term" value="F:DNA-binding transcription factor activity"/>
    <property type="evidence" value="ECO:0007669"/>
    <property type="project" value="InterPro"/>
</dbReference>
<evidence type="ECO:0000313" key="10">
    <source>
        <dbReference type="EMBL" id="ESR54153.1"/>
    </source>
</evidence>
<feature type="domain" description="R" evidence="9">
    <location>
        <begin position="256"/>
        <end position="273"/>
    </location>
</feature>
<dbReference type="InterPro" id="IPR017887">
    <property type="entry name" value="TF_TCP_subgr"/>
</dbReference>
<accession>V4T1X8</accession>
<proteinExistence type="predicted"/>
<dbReference type="EMBL" id="KI536661">
    <property type="protein sequence ID" value="ESR54153.1"/>
    <property type="molecule type" value="Genomic_DNA"/>
</dbReference>